<keyword evidence="3 6" id="KW-0812">Transmembrane</keyword>
<sequence length="306" mass="31073">MVTGRPTTAPVRRSPDVRLGALLIVVSAVGFGAMAIFARAAYDGGGEVLAVVWMRFVLAAVVLHVVLRVRRLPLPRGRTLLALAALGGVGYVGQSMSYFSALTLAPAGIVALLLYLNPVFVTVLATATGRERWTRGRVVALSLATAGTALTVGPTAVAWDPRTALGMGLAVLAAVIYSFYIVLSERPTARAGALPSSTVVVTAAAVVLTVPALASGSALPTTTGGWLAVVAIAVVSTVVAIIAFFAGLRRLGPSSAATLSTLEPVVTVVLAAIVLAEAFTPLQVAGGALILVAAVLLVRSHPTTAP</sequence>
<feature type="transmembrane region" description="Helical" evidence="6">
    <location>
        <begin position="79"/>
        <end position="99"/>
    </location>
</feature>
<gene>
    <name evidence="8" type="ORF">N866_06010</name>
</gene>
<dbReference type="GO" id="GO:0016020">
    <property type="term" value="C:membrane"/>
    <property type="evidence" value="ECO:0007669"/>
    <property type="project" value="UniProtKB-SubCell"/>
</dbReference>
<dbReference type="AlphaFoldDB" id="A0A021W1J8"/>
<reference evidence="8 9" key="1">
    <citation type="submission" date="2014-01" db="EMBL/GenBank/DDBJ databases">
        <title>Actinotalea ferrariae CF5-4.</title>
        <authorList>
            <person name="Chen F."/>
            <person name="Li Y."/>
            <person name="Wang G."/>
        </authorList>
    </citation>
    <scope>NUCLEOTIDE SEQUENCE [LARGE SCALE GENOMIC DNA]</scope>
    <source>
        <strain evidence="8 9">CF5-4</strain>
    </source>
</reference>
<name>A0A021W1J8_9CELL</name>
<evidence type="ECO:0000256" key="5">
    <source>
        <dbReference type="ARBA" id="ARBA00023136"/>
    </source>
</evidence>
<dbReference type="SUPFAM" id="SSF103481">
    <property type="entry name" value="Multidrug resistance efflux transporter EmrE"/>
    <property type="match status" value="2"/>
</dbReference>
<dbReference type="InterPro" id="IPR000620">
    <property type="entry name" value="EamA_dom"/>
</dbReference>
<dbReference type="Proteomes" id="UP000019753">
    <property type="component" value="Unassembled WGS sequence"/>
</dbReference>
<proteinExistence type="inferred from homology"/>
<dbReference type="InterPro" id="IPR050638">
    <property type="entry name" value="AA-Vitamin_Transporters"/>
</dbReference>
<dbReference type="Pfam" id="PF00892">
    <property type="entry name" value="EamA"/>
    <property type="match status" value="2"/>
</dbReference>
<feature type="domain" description="EamA" evidence="7">
    <location>
        <begin position="165"/>
        <end position="298"/>
    </location>
</feature>
<protein>
    <submittedName>
        <fullName evidence="8">Multidrug DMT transporter permease</fullName>
    </submittedName>
</protein>
<comment type="similarity">
    <text evidence="2">Belongs to the EamA transporter family.</text>
</comment>
<evidence type="ECO:0000256" key="2">
    <source>
        <dbReference type="ARBA" id="ARBA00007362"/>
    </source>
</evidence>
<dbReference type="RefSeq" id="WP_052022183.1">
    <property type="nucleotide sequence ID" value="NZ_AXCW01000002.1"/>
</dbReference>
<dbReference type="PANTHER" id="PTHR32322:SF2">
    <property type="entry name" value="EAMA DOMAIN-CONTAINING PROTEIN"/>
    <property type="match status" value="1"/>
</dbReference>
<comment type="subcellular location">
    <subcellularLocation>
        <location evidence="1">Membrane</location>
        <topology evidence="1">Multi-pass membrane protein</topology>
    </subcellularLocation>
</comment>
<keyword evidence="4 6" id="KW-1133">Transmembrane helix</keyword>
<comment type="caution">
    <text evidence="8">The sequence shown here is derived from an EMBL/GenBank/DDBJ whole genome shotgun (WGS) entry which is preliminary data.</text>
</comment>
<organism evidence="8 9">
    <name type="scientific">Actinotalea ferrariae CF5-4</name>
    <dbReference type="NCBI Taxonomy" id="948458"/>
    <lineage>
        <taxon>Bacteria</taxon>
        <taxon>Bacillati</taxon>
        <taxon>Actinomycetota</taxon>
        <taxon>Actinomycetes</taxon>
        <taxon>Micrococcales</taxon>
        <taxon>Cellulomonadaceae</taxon>
        <taxon>Actinotalea</taxon>
    </lineage>
</organism>
<evidence type="ECO:0000313" key="8">
    <source>
        <dbReference type="EMBL" id="EYR65202.1"/>
    </source>
</evidence>
<evidence type="ECO:0000256" key="6">
    <source>
        <dbReference type="SAM" id="Phobius"/>
    </source>
</evidence>
<feature type="domain" description="EamA" evidence="7">
    <location>
        <begin position="19"/>
        <end position="152"/>
    </location>
</feature>
<feature type="transmembrane region" description="Helical" evidence="6">
    <location>
        <begin position="226"/>
        <end position="248"/>
    </location>
</feature>
<feature type="transmembrane region" description="Helical" evidence="6">
    <location>
        <begin position="138"/>
        <end position="159"/>
    </location>
</feature>
<evidence type="ECO:0000256" key="4">
    <source>
        <dbReference type="ARBA" id="ARBA00022989"/>
    </source>
</evidence>
<feature type="transmembrane region" description="Helical" evidence="6">
    <location>
        <begin position="21"/>
        <end position="42"/>
    </location>
</feature>
<feature type="transmembrane region" description="Helical" evidence="6">
    <location>
        <begin position="195"/>
        <end position="214"/>
    </location>
</feature>
<dbReference type="EMBL" id="AXCW01000002">
    <property type="protein sequence ID" value="EYR65202.1"/>
    <property type="molecule type" value="Genomic_DNA"/>
</dbReference>
<keyword evidence="9" id="KW-1185">Reference proteome</keyword>
<evidence type="ECO:0000259" key="7">
    <source>
        <dbReference type="Pfam" id="PF00892"/>
    </source>
</evidence>
<feature type="transmembrane region" description="Helical" evidence="6">
    <location>
        <begin position="48"/>
        <end position="67"/>
    </location>
</feature>
<feature type="transmembrane region" description="Helical" evidence="6">
    <location>
        <begin position="105"/>
        <end position="126"/>
    </location>
</feature>
<dbReference type="InterPro" id="IPR037185">
    <property type="entry name" value="EmrE-like"/>
</dbReference>
<feature type="transmembrane region" description="Helical" evidence="6">
    <location>
        <begin position="282"/>
        <end position="298"/>
    </location>
</feature>
<dbReference type="PANTHER" id="PTHR32322">
    <property type="entry name" value="INNER MEMBRANE TRANSPORTER"/>
    <property type="match status" value="1"/>
</dbReference>
<feature type="transmembrane region" description="Helical" evidence="6">
    <location>
        <begin position="255"/>
        <end position="276"/>
    </location>
</feature>
<evidence type="ECO:0000313" key="9">
    <source>
        <dbReference type="Proteomes" id="UP000019753"/>
    </source>
</evidence>
<keyword evidence="5 6" id="KW-0472">Membrane</keyword>
<feature type="transmembrane region" description="Helical" evidence="6">
    <location>
        <begin position="165"/>
        <end position="183"/>
    </location>
</feature>
<evidence type="ECO:0000256" key="1">
    <source>
        <dbReference type="ARBA" id="ARBA00004141"/>
    </source>
</evidence>
<evidence type="ECO:0000256" key="3">
    <source>
        <dbReference type="ARBA" id="ARBA00022692"/>
    </source>
</evidence>
<accession>A0A021W1J8</accession>